<dbReference type="AlphaFoldDB" id="A0A9Q0BRS5"/>
<dbReference type="Pfam" id="PF24545">
    <property type="entry name" value="Ig_TPPC8_1st"/>
    <property type="match status" value="1"/>
</dbReference>
<dbReference type="EMBL" id="JAMKOV010000003">
    <property type="protein sequence ID" value="KAI8041525.1"/>
    <property type="molecule type" value="Genomic_DNA"/>
</dbReference>
<proteinExistence type="predicted"/>
<dbReference type="Proteomes" id="UP001059596">
    <property type="component" value="Unassembled WGS sequence"/>
</dbReference>
<organism evidence="2 3">
    <name type="scientific">Drosophila gunungcola</name>
    <name type="common">fruit fly</name>
    <dbReference type="NCBI Taxonomy" id="103775"/>
    <lineage>
        <taxon>Eukaryota</taxon>
        <taxon>Metazoa</taxon>
        <taxon>Ecdysozoa</taxon>
        <taxon>Arthropoda</taxon>
        <taxon>Hexapoda</taxon>
        <taxon>Insecta</taxon>
        <taxon>Pterygota</taxon>
        <taxon>Neoptera</taxon>
        <taxon>Endopterygota</taxon>
        <taxon>Diptera</taxon>
        <taxon>Brachycera</taxon>
        <taxon>Muscomorpha</taxon>
        <taxon>Ephydroidea</taxon>
        <taxon>Drosophilidae</taxon>
        <taxon>Drosophila</taxon>
        <taxon>Sophophora</taxon>
    </lineage>
</organism>
<dbReference type="GO" id="GO:1990072">
    <property type="term" value="C:TRAPPIII protein complex"/>
    <property type="evidence" value="ECO:0007669"/>
    <property type="project" value="TreeGrafter"/>
</dbReference>
<sequence length="243" mass="26280">MLVITAANNKPFVFKPSRYLFTKQQPALETPIAVQGEPIELAVTLSNSVRCGIALTEIDLLWKLTLDNEEVLSNACVYEESADSASKIAVGAAIKTSCVAAIELAEQAEQTLHFKLTPKLTGRLNVLGVICRVAASADPVASLLGTLQFETQKIRPNNAKQSSQTVLDNRLTIKLIPQLPAMNVSFSPVPSRLLAGEIIPVSVTLRNLGIAPIEEIYLGCDNPRCISLLDQHSQMPLAMMSCK</sequence>
<name>A0A9Q0BRS5_9MUSC</name>
<gene>
    <name evidence="2" type="ORF">M5D96_005790</name>
</gene>
<evidence type="ECO:0000313" key="3">
    <source>
        <dbReference type="Proteomes" id="UP001059596"/>
    </source>
</evidence>
<dbReference type="InterPro" id="IPR058541">
    <property type="entry name" value="Ig_TPPC8_1st"/>
</dbReference>
<dbReference type="InterPro" id="IPR024420">
    <property type="entry name" value="TRAPP_III_complex_Trs85"/>
</dbReference>
<keyword evidence="3" id="KW-1185">Reference proteome</keyword>
<dbReference type="PANTHER" id="PTHR12975">
    <property type="entry name" value="TRANSPORT PROTEIN TRAPP"/>
    <property type="match status" value="1"/>
</dbReference>
<accession>A0A9Q0BRS5</accession>
<dbReference type="PANTHER" id="PTHR12975:SF6">
    <property type="entry name" value="TRAFFICKING PROTEIN PARTICLE COMPLEX SUBUNIT 8"/>
    <property type="match status" value="1"/>
</dbReference>
<evidence type="ECO:0000259" key="1">
    <source>
        <dbReference type="Pfam" id="PF24545"/>
    </source>
</evidence>
<protein>
    <recommendedName>
        <fullName evidence="1">TPPC8 first Ig-like domain-containing protein</fullName>
    </recommendedName>
</protein>
<reference evidence="2" key="1">
    <citation type="journal article" date="2023" name="Genome Biol. Evol.">
        <title>Long-read-based Genome Assembly of Drosophila gunungcola Reveals Fewer Chemosensory Genes in Flower-breeding Species.</title>
        <authorList>
            <person name="Negi A."/>
            <person name="Liao B.Y."/>
            <person name="Yeh S.D."/>
        </authorList>
    </citation>
    <scope>NUCLEOTIDE SEQUENCE</scope>
    <source>
        <strain evidence="2">Sukarami</strain>
    </source>
</reference>
<evidence type="ECO:0000313" key="2">
    <source>
        <dbReference type="EMBL" id="KAI8041525.1"/>
    </source>
</evidence>
<feature type="domain" description="TPPC8 first Ig-like" evidence="1">
    <location>
        <begin position="3"/>
        <end position="194"/>
    </location>
</feature>
<comment type="caution">
    <text evidence="2">The sequence shown here is derived from an EMBL/GenBank/DDBJ whole genome shotgun (WGS) entry which is preliminary data.</text>
</comment>